<evidence type="ECO:0000259" key="4">
    <source>
        <dbReference type="Pfam" id="PF13529"/>
    </source>
</evidence>
<evidence type="ECO:0000256" key="2">
    <source>
        <dbReference type="SAM" id="MobiDB-lite"/>
    </source>
</evidence>
<dbReference type="AlphaFoldDB" id="A0A2M7Z5I7"/>
<dbReference type="EMBL" id="PFVR01000019">
    <property type="protein sequence ID" value="PJA84757.1"/>
    <property type="molecule type" value="Genomic_DNA"/>
</dbReference>
<comment type="caution">
    <text evidence="5">The sequence shown here is derived from an EMBL/GenBank/DDBJ whole genome shotgun (WGS) entry which is preliminary data.</text>
</comment>
<feature type="transmembrane region" description="Helical" evidence="3">
    <location>
        <begin position="151"/>
        <end position="169"/>
    </location>
</feature>
<keyword evidence="1" id="KW-0175">Coiled coil</keyword>
<dbReference type="Pfam" id="PF13529">
    <property type="entry name" value="Peptidase_C39_2"/>
    <property type="match status" value="1"/>
</dbReference>
<protein>
    <recommendedName>
        <fullName evidence="4">Peptidase C39-like domain-containing protein</fullName>
    </recommendedName>
</protein>
<keyword evidence="3" id="KW-1133">Transmembrane helix</keyword>
<evidence type="ECO:0000256" key="1">
    <source>
        <dbReference type="SAM" id="Coils"/>
    </source>
</evidence>
<keyword evidence="3" id="KW-0812">Transmembrane</keyword>
<evidence type="ECO:0000313" key="5">
    <source>
        <dbReference type="EMBL" id="PJA84757.1"/>
    </source>
</evidence>
<reference evidence="6" key="1">
    <citation type="submission" date="2017-09" db="EMBL/GenBank/DDBJ databases">
        <title>Depth-based differentiation of microbial function through sediment-hosted aquifers and enrichment of novel symbionts in the deep terrestrial subsurface.</title>
        <authorList>
            <person name="Probst A.J."/>
            <person name="Ladd B."/>
            <person name="Jarett J.K."/>
            <person name="Geller-Mcgrath D.E."/>
            <person name="Sieber C.M.K."/>
            <person name="Emerson J.B."/>
            <person name="Anantharaman K."/>
            <person name="Thomas B.C."/>
            <person name="Malmstrom R."/>
            <person name="Stieglmeier M."/>
            <person name="Klingl A."/>
            <person name="Woyke T."/>
            <person name="Ryan C.M."/>
            <person name="Banfield J.F."/>
        </authorList>
    </citation>
    <scope>NUCLEOTIDE SEQUENCE [LARGE SCALE GENOMIC DNA]</scope>
</reference>
<gene>
    <name evidence="5" type="ORF">CO145_00625</name>
</gene>
<dbReference type="Gene3D" id="3.90.70.10">
    <property type="entry name" value="Cysteine proteinases"/>
    <property type="match status" value="1"/>
</dbReference>
<keyword evidence="3" id="KW-0472">Membrane</keyword>
<feature type="domain" description="Peptidase C39-like" evidence="4">
    <location>
        <begin position="685"/>
        <end position="828"/>
    </location>
</feature>
<feature type="region of interest" description="Disordered" evidence="2">
    <location>
        <begin position="53"/>
        <end position="72"/>
    </location>
</feature>
<sequence>MLKKAIKKRGLVIVFSLVFFIFLFLSPYFLFAQERKGEESKLSSSPFAIAREGEEDKSSSSAECNEAGNEHGSATPLAIARVLEIEYPKIFGLKPETIGTGLPEYARYIFNLSIAIVGFVLFGALIRGGILYLTSAGNVVKLKEARDQISSAFLGTILLLSGYIILTTINPELVIFRFPPLEKPVVPEKPPVVYKPEEMTQIYWEIPVGQMLEEGLWEKKRTNNLKASLISFEESLNQELTKAPEPINKLSDLNRYLKTLTESCHCEELMGICQKAKNFAFPVGCFGDPCEEVRKEINNVLKTNEKKSKELSAYKEKLVEVKNTFEGEGGKFRNIMEVLERCQQRGLLTRAEYYDSVAFIEEQGGTTELIKSHLPAKDDPLVFYCAIGGTIFDYPYTPEEISPEELELAEEFLEPAVEEPLSCPIVIPLGELIMDQVSAISYETNSGLEELIYYIDKILAELTKMTELISQCNESRCNVSCACIPNPCFEPACGIPPARVNKCGIGKCTFPTPVTPNLCYFFCDSPCLQAVGGCHGEPCPRQEITETVERIKIYEDEIFKLLDWIKGDIEDVQLVLETKEEGQIDLNGIRADIQTCLSLGPSRTREKPKEEPFWVLLRCEMALGNKDASGNIITNCHPQNFFCCSTKPARQDIARFSSTAREERPPVYTPLPEELYKPTAYGFNKVPYFSQYDEKWRSKTFGCGTTIAAAGCGPTSMAMPLNFFGIGTDPPSVADWVLKNGYRVCGAGTAHAACCKAVEIFGKEEGLKCKELHGNVGAVLKELKNGENKVAVVSSRGTPPYSKGGHYIVLTGIEKEWGREYVYYNDPAYDPFRPQRRPAQGRKPIDWFESRGIGAGCVIYK</sequence>
<name>A0A2M7Z5I7_9BACT</name>
<accession>A0A2M7Z5I7</accession>
<dbReference type="Proteomes" id="UP000231034">
    <property type="component" value="Unassembled WGS sequence"/>
</dbReference>
<feature type="transmembrane region" description="Helical" evidence="3">
    <location>
        <begin position="108"/>
        <end position="130"/>
    </location>
</feature>
<feature type="transmembrane region" description="Helical" evidence="3">
    <location>
        <begin position="12"/>
        <end position="31"/>
    </location>
</feature>
<evidence type="ECO:0000313" key="6">
    <source>
        <dbReference type="Proteomes" id="UP000231034"/>
    </source>
</evidence>
<proteinExistence type="predicted"/>
<feature type="coiled-coil region" evidence="1">
    <location>
        <begin position="290"/>
        <end position="324"/>
    </location>
</feature>
<evidence type="ECO:0000256" key="3">
    <source>
        <dbReference type="SAM" id="Phobius"/>
    </source>
</evidence>
<dbReference type="InterPro" id="IPR039564">
    <property type="entry name" value="Peptidase_C39-like"/>
</dbReference>
<organism evidence="5 6">
    <name type="scientific">Candidatus Nealsonbacteria bacterium CG_4_9_14_3_um_filter_37_13</name>
    <dbReference type="NCBI Taxonomy" id="1974695"/>
    <lineage>
        <taxon>Bacteria</taxon>
        <taxon>Candidatus Nealsoniibacteriota</taxon>
    </lineage>
</organism>